<dbReference type="SUPFAM" id="SSF56281">
    <property type="entry name" value="Metallo-hydrolase/oxidoreductase"/>
    <property type="match status" value="1"/>
</dbReference>
<reference evidence="5" key="1">
    <citation type="journal article" date="2023" name="Mol. Phylogenet. Evol.">
        <title>Genome-scale phylogeny and comparative genomics of the fungal order Sordariales.</title>
        <authorList>
            <person name="Hensen N."/>
            <person name="Bonometti L."/>
            <person name="Westerberg I."/>
            <person name="Brannstrom I.O."/>
            <person name="Guillou S."/>
            <person name="Cros-Aarteil S."/>
            <person name="Calhoun S."/>
            <person name="Haridas S."/>
            <person name="Kuo A."/>
            <person name="Mondo S."/>
            <person name="Pangilinan J."/>
            <person name="Riley R."/>
            <person name="LaButti K."/>
            <person name="Andreopoulos B."/>
            <person name="Lipzen A."/>
            <person name="Chen C."/>
            <person name="Yan M."/>
            <person name="Daum C."/>
            <person name="Ng V."/>
            <person name="Clum A."/>
            <person name="Steindorff A."/>
            <person name="Ohm R.A."/>
            <person name="Martin F."/>
            <person name="Silar P."/>
            <person name="Natvig D.O."/>
            <person name="Lalanne C."/>
            <person name="Gautier V."/>
            <person name="Ament-Velasquez S.L."/>
            <person name="Kruys A."/>
            <person name="Hutchinson M.I."/>
            <person name="Powell A.J."/>
            <person name="Barry K."/>
            <person name="Miller A.N."/>
            <person name="Grigoriev I.V."/>
            <person name="Debuchy R."/>
            <person name="Gladieux P."/>
            <person name="Hiltunen Thoren M."/>
            <person name="Johannesson H."/>
        </authorList>
    </citation>
    <scope>NUCLEOTIDE SEQUENCE</scope>
    <source>
        <strain evidence="5">CBS 958.72</strain>
    </source>
</reference>
<accession>A0AAE0JTF1</accession>
<proteinExistence type="inferred from homology"/>
<comment type="similarity">
    <text evidence="1">Belongs to the metallo-beta-lactamase superfamily.</text>
</comment>
<evidence type="ECO:0000313" key="6">
    <source>
        <dbReference type="Proteomes" id="UP001287356"/>
    </source>
</evidence>
<dbReference type="InterPro" id="IPR051013">
    <property type="entry name" value="MBL_superfamily_lactonases"/>
</dbReference>
<dbReference type="GO" id="GO:0016787">
    <property type="term" value="F:hydrolase activity"/>
    <property type="evidence" value="ECO:0007669"/>
    <property type="project" value="UniProtKB-KW"/>
</dbReference>
<keyword evidence="4" id="KW-0862">Zinc</keyword>
<evidence type="ECO:0000256" key="1">
    <source>
        <dbReference type="ARBA" id="ARBA00007749"/>
    </source>
</evidence>
<dbReference type="PANTHER" id="PTHR42978:SF5">
    <property type="entry name" value="METALLO-BETA-LACTAMASE DOMAIN-CONTAINING PROTEIN"/>
    <property type="match status" value="1"/>
</dbReference>
<dbReference type="Gene3D" id="3.60.15.10">
    <property type="entry name" value="Ribonuclease Z/Hydroxyacylglutathione hydrolase-like"/>
    <property type="match status" value="1"/>
</dbReference>
<name>A0AAE0JTF1_9PEZI</name>
<evidence type="ECO:0000256" key="3">
    <source>
        <dbReference type="ARBA" id="ARBA00022801"/>
    </source>
</evidence>
<dbReference type="InterPro" id="IPR036866">
    <property type="entry name" value="RibonucZ/Hydroxyglut_hydro"/>
</dbReference>
<keyword evidence="6" id="KW-1185">Reference proteome</keyword>
<evidence type="ECO:0000256" key="4">
    <source>
        <dbReference type="ARBA" id="ARBA00022833"/>
    </source>
</evidence>
<protein>
    <recommendedName>
        <fullName evidence="7">Metallo-beta-lactamase domain-containing protein</fullName>
    </recommendedName>
</protein>
<evidence type="ECO:0008006" key="7">
    <source>
        <dbReference type="Google" id="ProtNLM"/>
    </source>
</evidence>
<dbReference type="AlphaFoldDB" id="A0AAE0JTF1"/>
<organism evidence="5 6">
    <name type="scientific">Lasiosphaeria ovina</name>
    <dbReference type="NCBI Taxonomy" id="92902"/>
    <lineage>
        <taxon>Eukaryota</taxon>
        <taxon>Fungi</taxon>
        <taxon>Dikarya</taxon>
        <taxon>Ascomycota</taxon>
        <taxon>Pezizomycotina</taxon>
        <taxon>Sordariomycetes</taxon>
        <taxon>Sordariomycetidae</taxon>
        <taxon>Sordariales</taxon>
        <taxon>Lasiosphaeriaceae</taxon>
        <taxon>Lasiosphaeria</taxon>
    </lineage>
</organism>
<reference evidence="5" key="2">
    <citation type="submission" date="2023-06" db="EMBL/GenBank/DDBJ databases">
        <authorList>
            <consortium name="Lawrence Berkeley National Laboratory"/>
            <person name="Haridas S."/>
            <person name="Hensen N."/>
            <person name="Bonometti L."/>
            <person name="Westerberg I."/>
            <person name="Brannstrom I.O."/>
            <person name="Guillou S."/>
            <person name="Cros-Aarteil S."/>
            <person name="Calhoun S."/>
            <person name="Kuo A."/>
            <person name="Mondo S."/>
            <person name="Pangilinan J."/>
            <person name="Riley R."/>
            <person name="Labutti K."/>
            <person name="Andreopoulos B."/>
            <person name="Lipzen A."/>
            <person name="Chen C."/>
            <person name="Yanf M."/>
            <person name="Daum C."/>
            <person name="Ng V."/>
            <person name="Clum A."/>
            <person name="Steindorff A."/>
            <person name="Ohm R."/>
            <person name="Martin F."/>
            <person name="Silar P."/>
            <person name="Natvig D."/>
            <person name="Lalanne C."/>
            <person name="Gautier V."/>
            <person name="Ament-Velasquez S.L."/>
            <person name="Kruys A."/>
            <person name="Hutchinson M.I."/>
            <person name="Powell A.J."/>
            <person name="Barry K."/>
            <person name="Miller A.N."/>
            <person name="Grigoriev I.V."/>
            <person name="Debuchy R."/>
            <person name="Gladieux P."/>
            <person name="Thoren M.H."/>
            <person name="Johannesson H."/>
        </authorList>
    </citation>
    <scope>NUCLEOTIDE SEQUENCE</scope>
    <source>
        <strain evidence="5">CBS 958.72</strain>
    </source>
</reference>
<gene>
    <name evidence="5" type="ORF">B0T24DRAFT_599136</name>
</gene>
<dbReference type="GO" id="GO:0046872">
    <property type="term" value="F:metal ion binding"/>
    <property type="evidence" value="ECO:0007669"/>
    <property type="project" value="UniProtKB-KW"/>
</dbReference>
<dbReference type="EMBL" id="JAULSN010000011">
    <property type="protein sequence ID" value="KAK3361413.1"/>
    <property type="molecule type" value="Genomic_DNA"/>
</dbReference>
<evidence type="ECO:0000256" key="2">
    <source>
        <dbReference type="ARBA" id="ARBA00022723"/>
    </source>
</evidence>
<dbReference type="Proteomes" id="UP001287356">
    <property type="component" value="Unassembled WGS sequence"/>
</dbReference>
<keyword evidence="3" id="KW-0378">Hydrolase</keyword>
<keyword evidence="2" id="KW-0479">Metal-binding</keyword>
<comment type="caution">
    <text evidence="5">The sequence shown here is derived from an EMBL/GenBank/DDBJ whole genome shotgun (WGS) entry which is preliminary data.</text>
</comment>
<sequence length="221" mass="24330">MVGCPDNPKKFTHYKVKDRLLPGYPGDPDSPFLESDYSGRDLVELDFARGDSGNTKKWKTPTIGHFAAIDYFSDGSFCLLDAPGHTVGHLCGLARVTGNSDSAGNSRSSFILMAGDAYHHMGEIRPSQYLPLPRGISPSPFTPHTPGQHRPFYEATSDPEKSFHYNFDDLTRTIEKLQEADAHDTVFLAAAHDESLLDVAAFFPASTANGFLEQGWVHKAR</sequence>
<evidence type="ECO:0000313" key="5">
    <source>
        <dbReference type="EMBL" id="KAK3361413.1"/>
    </source>
</evidence>
<dbReference type="PANTHER" id="PTHR42978">
    <property type="entry name" value="QUORUM-QUENCHING LACTONASE YTNP-RELATED-RELATED"/>
    <property type="match status" value="1"/>
</dbReference>